<dbReference type="Proteomes" id="UP000184543">
    <property type="component" value="Unassembled WGS sequence"/>
</dbReference>
<dbReference type="STRING" id="192903.SAMN04488513_10715"/>
<proteinExistence type="predicted"/>
<dbReference type="InterPro" id="IPR045749">
    <property type="entry name" value="DUF6090"/>
</dbReference>
<organism evidence="3 4">
    <name type="scientific">Pseudozobellia thermophila</name>
    <dbReference type="NCBI Taxonomy" id="192903"/>
    <lineage>
        <taxon>Bacteria</taxon>
        <taxon>Pseudomonadati</taxon>
        <taxon>Bacteroidota</taxon>
        <taxon>Flavobacteriia</taxon>
        <taxon>Flavobacteriales</taxon>
        <taxon>Flavobacteriaceae</taxon>
        <taxon>Pseudozobellia</taxon>
    </lineage>
</organism>
<evidence type="ECO:0000256" key="1">
    <source>
        <dbReference type="SAM" id="Coils"/>
    </source>
</evidence>
<keyword evidence="1" id="KW-0175">Coiled coil</keyword>
<keyword evidence="4" id="KW-1185">Reference proteome</keyword>
<dbReference type="AlphaFoldDB" id="A0A1M6L4A8"/>
<feature type="coiled-coil region" evidence="1">
    <location>
        <begin position="63"/>
        <end position="90"/>
    </location>
</feature>
<dbReference type="Pfam" id="PF19578">
    <property type="entry name" value="DUF6090"/>
    <property type="match status" value="1"/>
</dbReference>
<accession>A0A1M6L4A8</accession>
<evidence type="ECO:0000313" key="3">
    <source>
        <dbReference type="EMBL" id="SHJ66026.1"/>
    </source>
</evidence>
<evidence type="ECO:0000313" key="4">
    <source>
        <dbReference type="Proteomes" id="UP000184543"/>
    </source>
</evidence>
<protein>
    <submittedName>
        <fullName evidence="3">Uncharacterized protein</fullName>
    </submittedName>
</protein>
<dbReference type="EMBL" id="FQYU01000007">
    <property type="protein sequence ID" value="SHJ66026.1"/>
    <property type="molecule type" value="Genomic_DNA"/>
</dbReference>
<dbReference type="RefSeq" id="WP_072994778.1">
    <property type="nucleotide sequence ID" value="NZ_FQYU01000007.1"/>
</dbReference>
<evidence type="ECO:0000256" key="2">
    <source>
        <dbReference type="SAM" id="Phobius"/>
    </source>
</evidence>
<keyword evidence="2" id="KW-1133">Transmembrane helix</keyword>
<dbReference type="OrthoDB" id="821805at2"/>
<feature type="transmembrane region" description="Helical" evidence="2">
    <location>
        <begin position="21"/>
        <end position="42"/>
    </location>
</feature>
<reference evidence="4" key="1">
    <citation type="submission" date="2016-11" db="EMBL/GenBank/DDBJ databases">
        <authorList>
            <person name="Varghese N."/>
            <person name="Submissions S."/>
        </authorList>
    </citation>
    <scope>NUCLEOTIDE SEQUENCE [LARGE SCALE GENOMIC DNA]</scope>
    <source>
        <strain evidence="4">DSM 19858</strain>
    </source>
</reference>
<keyword evidence="2" id="KW-0472">Membrane</keyword>
<name>A0A1M6L4A8_9FLAO</name>
<sequence length="255" mass="29420">MIKFFRKIRQKMLTENKFSKYLLYAIGEIVLVVIGILIALQINNNNNYNEQRNLEQEYLVSLRSEFETNLNKINASIQENEQRIESLDNLSTLFDKNVLDTVSNREISQMFAPVLGSQLSYLPSTGVLNDIISSGKLNIILNKNLRQHLASFESSLDFINIQLNEANFYDDNLRSLLYNKGSVRNIISDIGFMDFENESISEMVNNKPMFKLVEFENYLLGYRLLAKATNGPKLFGRIKAEIETILKLIEQELDN</sequence>
<keyword evidence="2" id="KW-0812">Transmembrane</keyword>
<gene>
    <name evidence="3" type="ORF">SAMN04488513_10715</name>
</gene>